<dbReference type="InterPro" id="IPR010131">
    <property type="entry name" value="MdtP/NodT-like"/>
</dbReference>
<evidence type="ECO:0000256" key="1">
    <source>
        <dbReference type="ARBA" id="ARBA00007613"/>
    </source>
</evidence>
<accession>A0ABQ6HEG0</accession>
<evidence type="ECO:0000313" key="4">
    <source>
        <dbReference type="Proteomes" id="UP001157134"/>
    </source>
</evidence>
<dbReference type="InterPro" id="IPR003423">
    <property type="entry name" value="OMP_efflux"/>
</dbReference>
<gene>
    <name evidence="3" type="ORF">tloyanaT_27260</name>
</gene>
<dbReference type="RefSeq" id="WP_284299536.1">
    <property type="nucleotide sequence ID" value="NZ_BSSV01000006.1"/>
</dbReference>
<dbReference type="PANTHER" id="PTHR30203:SF23">
    <property type="entry name" value="OUTER MEMBRANE EFFLUX PROTEIN"/>
    <property type="match status" value="1"/>
</dbReference>
<comment type="similarity">
    <text evidence="1">Belongs to the outer membrane factor (OMF) (TC 1.B.17) family.</text>
</comment>
<dbReference type="Proteomes" id="UP001157134">
    <property type="component" value="Unassembled WGS sequence"/>
</dbReference>
<organism evidence="3 4">
    <name type="scientific">Thalassotalea loyana</name>
    <dbReference type="NCBI Taxonomy" id="280483"/>
    <lineage>
        <taxon>Bacteria</taxon>
        <taxon>Pseudomonadati</taxon>
        <taxon>Pseudomonadota</taxon>
        <taxon>Gammaproteobacteria</taxon>
        <taxon>Alteromonadales</taxon>
        <taxon>Colwelliaceae</taxon>
        <taxon>Thalassotalea</taxon>
    </lineage>
</organism>
<evidence type="ECO:0008006" key="5">
    <source>
        <dbReference type="Google" id="ProtNLM"/>
    </source>
</evidence>
<dbReference type="SUPFAM" id="SSF56954">
    <property type="entry name" value="Outer membrane efflux proteins (OEP)"/>
    <property type="match status" value="1"/>
</dbReference>
<dbReference type="PANTHER" id="PTHR30203">
    <property type="entry name" value="OUTER MEMBRANE CATION EFFLUX PROTEIN"/>
    <property type="match status" value="1"/>
</dbReference>
<keyword evidence="2" id="KW-0732">Signal</keyword>
<protein>
    <recommendedName>
        <fullName evidence="5">TolC family protein</fullName>
    </recommendedName>
</protein>
<proteinExistence type="inferred from homology"/>
<sequence>MKFIGKKSLGLSVLLIHLNTHGAVINELTQAVKLAQQNDPWLQKSQLHEVANVHNSVAAQQLPDPTISMGLMNLPTDGWQFNQEPMTQLNVGISQRFERGDTLSLRAKQLAIQSEQEPIMREIRRRQVKTLISELWLEGFRAQQTIRLIDKDKTLFEQMVDITEANYASVTGKTSQQDVIRAQLALTKLDDKRLVQQQILEEILAQLQPWLTVQNSNDFGPQGAQYSVDFGNALPVIAIDIENFIDIKSMKNNELYSALRNHPEIILQQKKQAVASQDVAIAKEQFKPQWGVSASYGYRDDDPSGNSRADFFTVGVNVAMPIFSTTKQDKMLAATKAKQQSIVTEKTIVLRELIGKTQKQLNALHRLEQRYQLYRSQIIEQTVQQAEAALTAYTHDNGSFSDVVSARISQLDTKLSTLNISVEALKTVARLNYYLADSEHKQSIAGETNE</sequence>
<evidence type="ECO:0000256" key="2">
    <source>
        <dbReference type="SAM" id="SignalP"/>
    </source>
</evidence>
<dbReference type="EMBL" id="BSSV01000006">
    <property type="protein sequence ID" value="GLX86473.1"/>
    <property type="molecule type" value="Genomic_DNA"/>
</dbReference>
<keyword evidence="4" id="KW-1185">Reference proteome</keyword>
<feature type="chain" id="PRO_5045907187" description="TolC family protein" evidence="2">
    <location>
        <begin position="23"/>
        <end position="450"/>
    </location>
</feature>
<evidence type="ECO:0000313" key="3">
    <source>
        <dbReference type="EMBL" id="GLX86473.1"/>
    </source>
</evidence>
<dbReference type="Pfam" id="PF02321">
    <property type="entry name" value="OEP"/>
    <property type="match status" value="1"/>
</dbReference>
<reference evidence="3 4" key="1">
    <citation type="submission" date="2023-03" db="EMBL/GenBank/DDBJ databases">
        <title>Thalassotalea loyana LMG 22536T draft genome sequence.</title>
        <authorList>
            <person name="Sawabe T."/>
        </authorList>
    </citation>
    <scope>NUCLEOTIDE SEQUENCE [LARGE SCALE GENOMIC DNA]</scope>
    <source>
        <strain evidence="3 4">LMG 22536</strain>
    </source>
</reference>
<dbReference type="Gene3D" id="1.20.1600.10">
    <property type="entry name" value="Outer membrane efflux proteins (OEP)"/>
    <property type="match status" value="1"/>
</dbReference>
<comment type="caution">
    <text evidence="3">The sequence shown here is derived from an EMBL/GenBank/DDBJ whole genome shotgun (WGS) entry which is preliminary data.</text>
</comment>
<name>A0ABQ6HEG0_9GAMM</name>
<feature type="signal peptide" evidence="2">
    <location>
        <begin position="1"/>
        <end position="22"/>
    </location>
</feature>